<protein>
    <submittedName>
        <fullName evidence="2">Putative ABC transporter permease</fullName>
    </submittedName>
</protein>
<evidence type="ECO:0000313" key="2">
    <source>
        <dbReference type="EMBL" id="NMF55352.1"/>
    </source>
</evidence>
<sequence length="307" mass="34530">MLQIFTLILAVYLIARGIIWLAQRYHDARGCGSSFKNLLREGKLDASVYADAVWSEVERFGKRRLRSKIAKRQRKLIRKVKNELRASYLSACTPSLYQYIIIFLISSVLGLLLETVYTLVVFGVLESRVGLIWGPFSPLYGCGAVLLTALLWEARDWPAWKIFCISAAIGGVLEQFAGWSMEHLAHAQSWTYLGLPDHISQWVAWRFLAMWGIVGLVWCRAILPELLYRIGEPTTTRQAAVVTLLAAFIALDAGMTVACFLRAGARANGIPPANPIDVYLDTRYGDSFMKDKFENMRIGQDLPPAPR</sequence>
<reference evidence="2 3" key="1">
    <citation type="submission" date="2020-04" db="EMBL/GenBank/DDBJ databases">
        <title>Collinsella sp. KGMB02528 nov., an anaerobic actinobacterium isolated from human feces.</title>
        <authorList>
            <person name="Han K.-I."/>
            <person name="Eom M.K."/>
            <person name="Kim J.-S."/>
            <person name="Lee K.C."/>
            <person name="Suh M.K."/>
            <person name="Park S.-H."/>
            <person name="Lee J.H."/>
            <person name="Kang S.W."/>
            <person name="Park J.-E."/>
            <person name="Oh B.S."/>
            <person name="Yu S.Y."/>
            <person name="Choi S.-H."/>
            <person name="Lee D.H."/>
            <person name="Yoon H."/>
            <person name="Kim B.-Y."/>
            <person name="Lee J.H."/>
            <person name="Lee J.-S."/>
        </authorList>
    </citation>
    <scope>NUCLEOTIDE SEQUENCE [LARGE SCALE GENOMIC DNA]</scope>
    <source>
        <strain evidence="2 3">KGMB02528</strain>
    </source>
</reference>
<feature type="transmembrane region" description="Helical" evidence="1">
    <location>
        <begin position="239"/>
        <end position="261"/>
    </location>
</feature>
<dbReference type="AlphaFoldDB" id="A0A7X9YHD8"/>
<dbReference type="EMBL" id="JABBCP010000002">
    <property type="protein sequence ID" value="NMF55352.1"/>
    <property type="molecule type" value="Genomic_DNA"/>
</dbReference>
<name>A0A7X9YHD8_9ACTN</name>
<organism evidence="2 3">
    <name type="scientific">Collinsella acetigenes</name>
    <dbReference type="NCBI Taxonomy" id="2713419"/>
    <lineage>
        <taxon>Bacteria</taxon>
        <taxon>Bacillati</taxon>
        <taxon>Actinomycetota</taxon>
        <taxon>Coriobacteriia</taxon>
        <taxon>Coriobacteriales</taxon>
        <taxon>Coriobacteriaceae</taxon>
        <taxon>Collinsella</taxon>
    </lineage>
</organism>
<gene>
    <name evidence="2" type="ORF">HF320_03250</name>
</gene>
<dbReference type="Pfam" id="PF06541">
    <property type="entry name" value="ABC_trans_CmpB"/>
    <property type="match status" value="1"/>
</dbReference>
<keyword evidence="1" id="KW-1133">Transmembrane helix</keyword>
<feature type="transmembrane region" description="Helical" evidence="1">
    <location>
        <begin position="202"/>
        <end position="223"/>
    </location>
</feature>
<feature type="transmembrane region" description="Helical" evidence="1">
    <location>
        <begin position="132"/>
        <end position="152"/>
    </location>
</feature>
<dbReference type="Proteomes" id="UP000546970">
    <property type="component" value="Unassembled WGS sequence"/>
</dbReference>
<proteinExistence type="predicted"/>
<comment type="caution">
    <text evidence="2">The sequence shown here is derived from an EMBL/GenBank/DDBJ whole genome shotgun (WGS) entry which is preliminary data.</text>
</comment>
<feature type="transmembrane region" description="Helical" evidence="1">
    <location>
        <begin position="96"/>
        <end position="125"/>
    </location>
</feature>
<evidence type="ECO:0000256" key="1">
    <source>
        <dbReference type="SAM" id="Phobius"/>
    </source>
</evidence>
<dbReference type="RefSeq" id="WP_169277051.1">
    <property type="nucleotide sequence ID" value="NZ_JABBCP010000002.1"/>
</dbReference>
<dbReference type="InterPro" id="IPR010540">
    <property type="entry name" value="CmpB_TMEM229"/>
</dbReference>
<accession>A0A7X9YHD8</accession>
<keyword evidence="3" id="KW-1185">Reference proteome</keyword>
<keyword evidence="1" id="KW-0812">Transmembrane</keyword>
<keyword evidence="1" id="KW-0472">Membrane</keyword>
<evidence type="ECO:0000313" key="3">
    <source>
        <dbReference type="Proteomes" id="UP000546970"/>
    </source>
</evidence>